<evidence type="ECO:0000313" key="2">
    <source>
        <dbReference type="EMBL" id="KAI5416016.1"/>
    </source>
</evidence>
<dbReference type="EMBL" id="JAMSHJ010000004">
    <property type="protein sequence ID" value="KAI5416016.1"/>
    <property type="molecule type" value="Genomic_DNA"/>
</dbReference>
<dbReference type="AlphaFoldDB" id="A0A9D5AQT3"/>
<name>A0A9D5AQT3_PEA</name>
<gene>
    <name evidence="2" type="ORF">KIW84_041168</name>
</gene>
<evidence type="ECO:0000313" key="3">
    <source>
        <dbReference type="Proteomes" id="UP001058974"/>
    </source>
</evidence>
<keyword evidence="3" id="KW-1185">Reference proteome</keyword>
<protein>
    <submittedName>
        <fullName evidence="2">Uncharacterized protein</fullName>
    </submittedName>
</protein>
<evidence type="ECO:0000256" key="1">
    <source>
        <dbReference type="SAM" id="MobiDB-lite"/>
    </source>
</evidence>
<organism evidence="2 3">
    <name type="scientific">Pisum sativum</name>
    <name type="common">Garden pea</name>
    <name type="synonym">Lathyrus oleraceus</name>
    <dbReference type="NCBI Taxonomy" id="3888"/>
    <lineage>
        <taxon>Eukaryota</taxon>
        <taxon>Viridiplantae</taxon>
        <taxon>Streptophyta</taxon>
        <taxon>Embryophyta</taxon>
        <taxon>Tracheophyta</taxon>
        <taxon>Spermatophyta</taxon>
        <taxon>Magnoliopsida</taxon>
        <taxon>eudicotyledons</taxon>
        <taxon>Gunneridae</taxon>
        <taxon>Pentapetalae</taxon>
        <taxon>rosids</taxon>
        <taxon>fabids</taxon>
        <taxon>Fabales</taxon>
        <taxon>Fabaceae</taxon>
        <taxon>Papilionoideae</taxon>
        <taxon>50 kb inversion clade</taxon>
        <taxon>NPAAA clade</taxon>
        <taxon>Hologalegina</taxon>
        <taxon>IRL clade</taxon>
        <taxon>Fabeae</taxon>
        <taxon>Lathyrus</taxon>
    </lineage>
</organism>
<sequence length="219" mass="24678">MWPTVDIEEMLPSKYKKGPSRHTKLRFREHDVTCSRMMMPGLTCRCTKCDKFGNNSRKFQSNEHDPNALKRKVAYHKLAILHYSLLTMCYKLMVPYVMEKNIKNQEKTPTASTEGVDTANANEGVDEPEIDAIIEDMLASFDGQPFQVQHSQIYNPTHVPVEDIMEAINNVGPGSSMYAPSEPDDTIDDSQGPSKEDPKSGTCLPNMKSCDDISRKTSQ</sequence>
<dbReference type="Gramene" id="Psat04G0116800-T1">
    <property type="protein sequence ID" value="KAI5416016.1"/>
    <property type="gene ID" value="KIW84_041168"/>
</dbReference>
<reference evidence="2 3" key="1">
    <citation type="journal article" date="2022" name="Nat. Genet.">
        <title>Improved pea reference genome and pan-genome highlight genomic features and evolutionary characteristics.</title>
        <authorList>
            <person name="Yang T."/>
            <person name="Liu R."/>
            <person name="Luo Y."/>
            <person name="Hu S."/>
            <person name="Wang D."/>
            <person name="Wang C."/>
            <person name="Pandey M.K."/>
            <person name="Ge S."/>
            <person name="Xu Q."/>
            <person name="Li N."/>
            <person name="Li G."/>
            <person name="Huang Y."/>
            <person name="Saxena R.K."/>
            <person name="Ji Y."/>
            <person name="Li M."/>
            <person name="Yan X."/>
            <person name="He Y."/>
            <person name="Liu Y."/>
            <person name="Wang X."/>
            <person name="Xiang C."/>
            <person name="Varshney R.K."/>
            <person name="Ding H."/>
            <person name="Gao S."/>
            <person name="Zong X."/>
        </authorList>
    </citation>
    <scope>NUCLEOTIDE SEQUENCE [LARGE SCALE GENOMIC DNA]</scope>
    <source>
        <strain evidence="2 3">cv. Zhongwan 6</strain>
    </source>
</reference>
<feature type="region of interest" description="Disordered" evidence="1">
    <location>
        <begin position="170"/>
        <end position="219"/>
    </location>
</feature>
<accession>A0A9D5AQT3</accession>
<proteinExistence type="predicted"/>
<feature type="compositionally biased region" description="Basic and acidic residues" evidence="1">
    <location>
        <begin position="209"/>
        <end position="219"/>
    </location>
</feature>
<dbReference type="Proteomes" id="UP001058974">
    <property type="component" value="Chromosome 4"/>
</dbReference>
<comment type="caution">
    <text evidence="2">The sequence shown here is derived from an EMBL/GenBank/DDBJ whole genome shotgun (WGS) entry which is preliminary data.</text>
</comment>